<feature type="non-terminal residue" evidence="9">
    <location>
        <position position="968"/>
    </location>
</feature>
<feature type="transmembrane region" description="Helical" evidence="8">
    <location>
        <begin position="255"/>
        <end position="282"/>
    </location>
</feature>
<keyword evidence="10" id="KW-1185">Reference proteome</keyword>
<dbReference type="PROSITE" id="PS00610">
    <property type="entry name" value="NA_NEUROTRAN_SYMP_1"/>
    <property type="match status" value="1"/>
</dbReference>
<organism evidence="9 10">
    <name type="scientific">Batillaria attramentaria</name>
    <dbReference type="NCBI Taxonomy" id="370345"/>
    <lineage>
        <taxon>Eukaryota</taxon>
        <taxon>Metazoa</taxon>
        <taxon>Spiralia</taxon>
        <taxon>Lophotrochozoa</taxon>
        <taxon>Mollusca</taxon>
        <taxon>Gastropoda</taxon>
        <taxon>Caenogastropoda</taxon>
        <taxon>Sorbeoconcha</taxon>
        <taxon>Cerithioidea</taxon>
        <taxon>Batillariidae</taxon>
        <taxon>Batillaria</taxon>
    </lineage>
</organism>
<evidence type="ECO:0000256" key="8">
    <source>
        <dbReference type="SAM" id="Phobius"/>
    </source>
</evidence>
<dbReference type="PROSITE" id="PS50267">
    <property type="entry name" value="NA_NEUROTRAN_SYMP_3"/>
    <property type="match status" value="3"/>
</dbReference>
<dbReference type="EMBL" id="JACVVK020000090">
    <property type="protein sequence ID" value="KAK7493685.1"/>
    <property type="molecule type" value="Genomic_DNA"/>
</dbReference>
<feature type="binding site" evidence="6">
    <location>
        <position position="527"/>
    </location>
    <ligand>
        <name>Na(+)</name>
        <dbReference type="ChEBI" id="CHEBI:29101"/>
        <label>1</label>
    </ligand>
</feature>
<dbReference type="GO" id="GO:0015293">
    <property type="term" value="F:symporter activity"/>
    <property type="evidence" value="ECO:0007669"/>
    <property type="project" value="UniProtKB-KW"/>
</dbReference>
<comment type="caution">
    <text evidence="9">The sequence shown here is derived from an EMBL/GenBank/DDBJ whole genome shotgun (WGS) entry which is preliminary data.</text>
</comment>
<reference evidence="9 10" key="1">
    <citation type="journal article" date="2023" name="Sci. Data">
        <title>Genome assembly of the Korean intertidal mud-creeper Batillaria attramentaria.</title>
        <authorList>
            <person name="Patra A.K."/>
            <person name="Ho P.T."/>
            <person name="Jun S."/>
            <person name="Lee S.J."/>
            <person name="Kim Y."/>
            <person name="Won Y.J."/>
        </authorList>
    </citation>
    <scope>NUCLEOTIDE SEQUENCE [LARGE SCALE GENOMIC DNA]</scope>
    <source>
        <strain evidence="9">Wonlab-2016</strain>
    </source>
</reference>
<dbReference type="SUPFAM" id="SSF161070">
    <property type="entry name" value="SNF-like"/>
    <property type="match status" value="3"/>
</dbReference>
<keyword evidence="5 8" id="KW-0472">Membrane</keyword>
<evidence type="ECO:0000256" key="4">
    <source>
        <dbReference type="ARBA" id="ARBA00022989"/>
    </source>
</evidence>
<evidence type="ECO:0000256" key="2">
    <source>
        <dbReference type="ARBA" id="ARBA00022448"/>
    </source>
</evidence>
<evidence type="ECO:0000313" key="9">
    <source>
        <dbReference type="EMBL" id="KAK7493685.1"/>
    </source>
</evidence>
<feature type="transmembrane region" description="Helical" evidence="8">
    <location>
        <begin position="375"/>
        <end position="394"/>
    </location>
</feature>
<feature type="transmembrane region" description="Helical" evidence="8">
    <location>
        <begin position="887"/>
        <end position="905"/>
    </location>
</feature>
<gene>
    <name evidence="9" type="ORF">BaRGS_00015014</name>
</gene>
<feature type="transmembrane region" description="Helical" evidence="8">
    <location>
        <begin position="137"/>
        <end position="158"/>
    </location>
</feature>
<dbReference type="AlphaFoldDB" id="A0ABD0L2J3"/>
<feature type="non-terminal residue" evidence="9">
    <location>
        <position position="1"/>
    </location>
</feature>
<feature type="transmembrane region" description="Helical" evidence="8">
    <location>
        <begin position="833"/>
        <end position="852"/>
    </location>
</feature>
<dbReference type="GO" id="GO:0016020">
    <property type="term" value="C:membrane"/>
    <property type="evidence" value="ECO:0007669"/>
    <property type="project" value="UniProtKB-SubCell"/>
</dbReference>
<feature type="transmembrane region" description="Helical" evidence="8">
    <location>
        <begin position="25"/>
        <end position="46"/>
    </location>
</feature>
<comment type="similarity">
    <text evidence="7">Belongs to the sodium:neurotransmitter symporter (SNF) (TC 2.A.22) family.</text>
</comment>
<feature type="transmembrane region" description="Helical" evidence="8">
    <location>
        <begin position="207"/>
        <end position="229"/>
    </location>
</feature>
<feature type="transmembrane region" description="Helical" evidence="8">
    <location>
        <begin position="684"/>
        <end position="701"/>
    </location>
</feature>
<dbReference type="Proteomes" id="UP001519460">
    <property type="component" value="Unassembled WGS sequence"/>
</dbReference>
<comment type="subcellular location">
    <subcellularLocation>
        <location evidence="1">Membrane</location>
        <topology evidence="1">Multi-pass membrane protein</topology>
    </subcellularLocation>
</comment>
<protein>
    <recommendedName>
        <fullName evidence="7">Transporter</fullName>
    </recommendedName>
</protein>
<feature type="transmembrane region" description="Helical" evidence="8">
    <location>
        <begin position="936"/>
        <end position="958"/>
    </location>
</feature>
<feature type="transmembrane region" description="Helical" evidence="8">
    <location>
        <begin position="453"/>
        <end position="474"/>
    </location>
</feature>
<dbReference type="InterPro" id="IPR000175">
    <property type="entry name" value="Na/ntran_symport"/>
</dbReference>
<evidence type="ECO:0000256" key="5">
    <source>
        <dbReference type="ARBA" id="ARBA00023136"/>
    </source>
</evidence>
<feature type="transmembrane region" description="Helical" evidence="8">
    <location>
        <begin position="634"/>
        <end position="654"/>
    </location>
</feature>
<sequence>FALFETFITYLQDDFKKLRAFKTQLRLGLGMLCFLAGLAFVTPAGIHLTTVFDTYGASYTLVSLCGVEVVSVMWGYGINTFLDDCEYMLGKKPTFLPFWYFSLGIWAPLVMNSMAVISLVKSETPKYFTGHEFSSTVMLMCWLLYCFIMAPVPLWFLLYTSAMYRRHGFTSLTEFLRILGKPDHRWGPADATHPAATRRLDSIWTDVCPASFLLVYIFLQLTIGLPLHFTELGMGQYSGKGPVAVWDFNPAARGIGVSMCAVSAIIASYYSVVLAYILFYLIQSLRSILPWTVCLKTWENCVEDPYYLSNVTMCVTHSLANSNCTCSGNEAVDQSLDFHCVPRKIPVAAAYFHNEVLQISYNMEPRDFKPSVKLFAFYGLVWLIVIACVVRPGMRGSVQLACFTAALPYIVFFILIGQGSFLEGATHGILHLFVPHWDKLADPQVWMSNSDVALVNALDLVTSTCSTVVLYLFIGHLASCSGVDVEDFIHAEPWLIFIAYPLALSMLALPQYWSVLTFVMMFTTCLDAQDGTVFTGRVVALCVDNTRQKDKSGCNLLTSPLPHRSLLAGTGIRRFLKDMEFMLGVSRRFQHYLFFALSLCCPCILSLAVVGYLIGCDMPTCKNGDHLPELARGMGWLLYCLVLLPVPLGFCLHVRSVCTRRGIKTWREDMEPEMTLRVKWSHKFEFLLSLIAFTTGLGNIWRFPFLCYKHGGASFMLVYLFLQMTVGFPLSFMELVLGIGISMCMTSYFIVIYYNALMSIIMFYMFSSLQESLPWSFCTPDSNCTCTEDPAIDNALSFKCIPQFRRPSEVYFYDNVVKRASSLLNVSDLGVPTWQLALCLLLNWIIVIACVIKGVRSSGKFVLVETCVGFLEDNIRVVRKNSMKTRIAVGVVSFLLGLPCLTPVMTVDEWFFGYLCDRSKYASGDDYTDGLIAVAWLTYTFLLLPIPIWACLYARAVYDDTVFVNRKE</sequence>
<evidence type="ECO:0000313" key="10">
    <source>
        <dbReference type="Proteomes" id="UP001519460"/>
    </source>
</evidence>
<dbReference type="PANTHER" id="PTHR11616:SF241">
    <property type="entry name" value="SODIUM- AND CHLORIDE-DEPENDENT GLYCINE TRANSPORTER 2"/>
    <property type="match status" value="1"/>
</dbReference>
<feature type="transmembrane region" description="Helical" evidence="8">
    <location>
        <begin position="494"/>
        <end position="513"/>
    </location>
</feature>
<keyword evidence="2 7" id="KW-0813">Transport</keyword>
<evidence type="ECO:0000256" key="3">
    <source>
        <dbReference type="ARBA" id="ARBA00022692"/>
    </source>
</evidence>
<evidence type="ECO:0000256" key="7">
    <source>
        <dbReference type="RuleBase" id="RU003732"/>
    </source>
</evidence>
<accession>A0ABD0L2J3</accession>
<feature type="transmembrane region" description="Helical" evidence="8">
    <location>
        <begin position="713"/>
        <end position="736"/>
    </location>
</feature>
<proteinExistence type="inferred from homology"/>
<keyword evidence="6" id="KW-0915">Sodium</keyword>
<feature type="transmembrane region" description="Helical" evidence="8">
    <location>
        <begin position="98"/>
        <end position="117"/>
    </location>
</feature>
<feature type="transmembrane region" description="Helical" evidence="8">
    <location>
        <begin position="592"/>
        <end position="614"/>
    </location>
</feature>
<feature type="transmembrane region" description="Helical" evidence="8">
    <location>
        <begin position="406"/>
        <end position="433"/>
    </location>
</feature>
<feature type="transmembrane region" description="Helical" evidence="8">
    <location>
        <begin position="58"/>
        <end position="77"/>
    </location>
</feature>
<keyword evidence="7" id="KW-0769">Symport</keyword>
<dbReference type="InterPro" id="IPR037272">
    <property type="entry name" value="SNS_sf"/>
</dbReference>
<dbReference type="PANTHER" id="PTHR11616">
    <property type="entry name" value="SODIUM/CHLORIDE DEPENDENT TRANSPORTER"/>
    <property type="match status" value="1"/>
</dbReference>
<evidence type="ECO:0000256" key="1">
    <source>
        <dbReference type="ARBA" id="ARBA00004141"/>
    </source>
</evidence>
<feature type="transmembrane region" description="Helical" evidence="8">
    <location>
        <begin position="748"/>
        <end position="766"/>
    </location>
</feature>
<dbReference type="PRINTS" id="PR00176">
    <property type="entry name" value="NANEUSMPORT"/>
</dbReference>
<keyword evidence="6" id="KW-0479">Metal-binding</keyword>
<evidence type="ECO:0000256" key="6">
    <source>
        <dbReference type="PIRSR" id="PIRSR600175-1"/>
    </source>
</evidence>
<keyword evidence="3 7" id="KW-0812">Transmembrane</keyword>
<name>A0ABD0L2J3_9CAEN</name>
<dbReference type="Pfam" id="PF00209">
    <property type="entry name" value="SNF"/>
    <property type="match status" value="4"/>
</dbReference>
<keyword evidence="4 8" id="KW-1133">Transmembrane helix</keyword>